<feature type="compositionally biased region" description="Polar residues" evidence="1">
    <location>
        <begin position="334"/>
        <end position="362"/>
    </location>
</feature>
<dbReference type="Proteomes" id="UP000092666">
    <property type="component" value="Unassembled WGS sequence"/>
</dbReference>
<feature type="compositionally biased region" description="Basic and acidic residues" evidence="1">
    <location>
        <begin position="44"/>
        <end position="70"/>
    </location>
</feature>
<feature type="region of interest" description="Disordered" evidence="1">
    <location>
        <begin position="44"/>
        <end position="203"/>
    </location>
</feature>
<dbReference type="OrthoDB" id="276685at2759"/>
<feature type="compositionally biased region" description="Gly residues" evidence="1">
    <location>
        <begin position="488"/>
        <end position="517"/>
    </location>
</feature>
<evidence type="ECO:0000313" key="3">
    <source>
        <dbReference type="Proteomes" id="UP000092666"/>
    </source>
</evidence>
<feature type="compositionally biased region" description="Polar residues" evidence="1">
    <location>
        <begin position="386"/>
        <end position="409"/>
    </location>
</feature>
<feature type="compositionally biased region" description="Polar residues" evidence="1">
    <location>
        <begin position="462"/>
        <end position="472"/>
    </location>
</feature>
<evidence type="ECO:0000313" key="2">
    <source>
        <dbReference type="EMBL" id="OCF34057.1"/>
    </source>
</evidence>
<proteinExistence type="predicted"/>
<feature type="compositionally biased region" description="Polar residues" evidence="1">
    <location>
        <begin position="162"/>
        <end position="191"/>
    </location>
</feature>
<reference evidence="2 3" key="1">
    <citation type="submission" date="2013-07" db="EMBL/GenBank/DDBJ databases">
        <title>The Genome Sequence of Cryptococcus heveanensis BCC8398.</title>
        <authorList>
            <consortium name="The Broad Institute Genome Sequencing Platform"/>
            <person name="Cuomo C."/>
            <person name="Litvintseva A."/>
            <person name="Chen Y."/>
            <person name="Heitman J."/>
            <person name="Sun S."/>
            <person name="Springer D."/>
            <person name="Dromer F."/>
            <person name="Young S.K."/>
            <person name="Zeng Q."/>
            <person name="Gargeya S."/>
            <person name="Fitzgerald M."/>
            <person name="Abouelleil A."/>
            <person name="Alvarado L."/>
            <person name="Berlin A.M."/>
            <person name="Chapman S.B."/>
            <person name="Dewar J."/>
            <person name="Goldberg J."/>
            <person name="Griggs A."/>
            <person name="Gujja S."/>
            <person name="Hansen M."/>
            <person name="Howarth C."/>
            <person name="Imamovic A."/>
            <person name="Larimer J."/>
            <person name="McCowan C."/>
            <person name="Murphy C."/>
            <person name="Pearson M."/>
            <person name="Priest M."/>
            <person name="Roberts A."/>
            <person name="Saif S."/>
            <person name="Shea T."/>
            <person name="Sykes S."/>
            <person name="Wortman J."/>
            <person name="Nusbaum C."/>
            <person name="Birren B."/>
        </authorList>
    </citation>
    <scope>NUCLEOTIDE SEQUENCE [LARGE SCALE GENOMIC DNA]</scope>
    <source>
        <strain evidence="2 3">BCC8398</strain>
    </source>
</reference>
<evidence type="ECO:0000256" key="1">
    <source>
        <dbReference type="SAM" id="MobiDB-lite"/>
    </source>
</evidence>
<dbReference type="EMBL" id="KI669502">
    <property type="protein sequence ID" value="OCF34057.1"/>
    <property type="molecule type" value="Genomic_DNA"/>
</dbReference>
<feature type="region of interest" description="Disordered" evidence="1">
    <location>
        <begin position="487"/>
        <end position="536"/>
    </location>
</feature>
<gene>
    <name evidence="2" type="ORF">I316_04404</name>
</gene>
<keyword evidence="3" id="KW-1185">Reference proteome</keyword>
<feature type="compositionally biased region" description="Polar residues" evidence="1">
    <location>
        <begin position="421"/>
        <end position="432"/>
    </location>
</feature>
<accession>A0A1B9GSU2</accession>
<reference evidence="3" key="2">
    <citation type="submission" date="2013-12" db="EMBL/GenBank/DDBJ databases">
        <title>Evolution of pathogenesis and genome organization in the Tremellales.</title>
        <authorList>
            <person name="Cuomo C."/>
            <person name="Litvintseva A."/>
            <person name="Heitman J."/>
            <person name="Chen Y."/>
            <person name="Sun S."/>
            <person name="Springer D."/>
            <person name="Dromer F."/>
            <person name="Young S."/>
            <person name="Zeng Q."/>
            <person name="Chapman S."/>
            <person name="Gujja S."/>
            <person name="Saif S."/>
            <person name="Birren B."/>
        </authorList>
    </citation>
    <scope>NUCLEOTIDE SEQUENCE [LARGE SCALE GENOMIC DNA]</scope>
    <source>
        <strain evidence="3">BCC8398</strain>
    </source>
</reference>
<protein>
    <submittedName>
        <fullName evidence="2">Uncharacterized protein</fullName>
    </submittedName>
</protein>
<feature type="region of interest" description="Disordered" evidence="1">
    <location>
        <begin position="277"/>
        <end position="472"/>
    </location>
</feature>
<feature type="compositionally biased region" description="Low complexity" evidence="1">
    <location>
        <begin position="192"/>
        <end position="203"/>
    </location>
</feature>
<name>A0A1B9GSU2_9TREE</name>
<feature type="compositionally biased region" description="Low complexity" evidence="1">
    <location>
        <begin position="104"/>
        <end position="117"/>
    </location>
</feature>
<sequence>MVVAGRTSPELNLEGRTKEGFIKNELPPFKMLPEEAMRIAERGHVLQEEDWDRPRGSYDSARIGDGENARKRAITMKSGGVADENDRLAPGRRLGPGSGLGMERSGSSGSDRSNASRRNSRQGRPSTSGAVGSMVYGISTSTTGLGLGMGHPGSHRMAGKSRSGSSRSPTNGSPGLSNGFSAPRSASLNLLSHSPSMSTPTPHSRLGVAAHFIPPESSYTPPKGADWDEVVLPTVAKKLGIADGEKASPVPTAGGEEGELAVEWDKDGTPIRWVKGRKMGESSNAGHISSPTSDDTPTRTHAFSPTFEPSPDNPLHSRPRPPSLRYQRSADTIEISTLRTSAGQPTSLGLGQPVSQTNSRGSSAGAGLAPQYSAETRGAYYPGQEASPSLNKKSSNLHSARPDNGSNPSLARKPSVLRKQPTPSVSRQNSEMSMRDRTVSQTQRQHGYAPPSSFGGPAGANGSVNGHTPGTTHRITDAIYENQFAQRGGVGIGPGGKGGRQTQGGGGGGGGGSQGQRGGKKTDDGTHGKGCGCLIM</sequence>
<dbReference type="AlphaFoldDB" id="A0A1B9GSU2"/>
<organism evidence="2 3">
    <name type="scientific">Kwoniella heveanensis BCC8398</name>
    <dbReference type="NCBI Taxonomy" id="1296120"/>
    <lineage>
        <taxon>Eukaryota</taxon>
        <taxon>Fungi</taxon>
        <taxon>Dikarya</taxon>
        <taxon>Basidiomycota</taxon>
        <taxon>Agaricomycotina</taxon>
        <taxon>Tremellomycetes</taxon>
        <taxon>Tremellales</taxon>
        <taxon>Cryptococcaceae</taxon>
        <taxon>Kwoniella</taxon>
    </lineage>
</organism>